<feature type="domain" description="HTH merR-type" evidence="2">
    <location>
        <begin position="6"/>
        <end position="76"/>
    </location>
</feature>
<dbReference type="InterPro" id="IPR000551">
    <property type="entry name" value="MerR-type_HTH_dom"/>
</dbReference>
<dbReference type="GO" id="GO:0006260">
    <property type="term" value="P:DNA replication"/>
    <property type="evidence" value="ECO:0007669"/>
    <property type="project" value="InterPro"/>
</dbReference>
<dbReference type="GO" id="GO:0003677">
    <property type="term" value="F:DNA binding"/>
    <property type="evidence" value="ECO:0007669"/>
    <property type="project" value="UniProtKB-KW"/>
</dbReference>
<dbReference type="SUPFAM" id="SSF46955">
    <property type="entry name" value="Putative DNA-binding domain"/>
    <property type="match status" value="1"/>
</dbReference>
<accession>W5TRX4</accession>
<protein>
    <submittedName>
        <fullName evidence="3">Putative transcriptional regulator</fullName>
    </submittedName>
</protein>
<dbReference type="InterPro" id="IPR047057">
    <property type="entry name" value="MerR_fam"/>
</dbReference>
<dbReference type="eggNOG" id="COG0789">
    <property type="taxonomic scope" value="Bacteria"/>
</dbReference>
<dbReference type="Gene3D" id="3.10.150.10">
    <property type="entry name" value="DNA Polymerase III, subunit A, domain 2"/>
    <property type="match status" value="2"/>
</dbReference>
<dbReference type="KEGG" id="nno:NONO_c69230"/>
<dbReference type="GO" id="GO:0008408">
    <property type="term" value="F:3'-5' exonuclease activity"/>
    <property type="evidence" value="ECO:0007669"/>
    <property type="project" value="InterPro"/>
</dbReference>
<dbReference type="SMART" id="SM00422">
    <property type="entry name" value="HTH_MERR"/>
    <property type="match status" value="1"/>
</dbReference>
<evidence type="ECO:0000256" key="1">
    <source>
        <dbReference type="ARBA" id="ARBA00023125"/>
    </source>
</evidence>
<evidence type="ECO:0000259" key="2">
    <source>
        <dbReference type="PROSITE" id="PS50937"/>
    </source>
</evidence>
<dbReference type="GO" id="GO:0009360">
    <property type="term" value="C:DNA polymerase III complex"/>
    <property type="evidence" value="ECO:0007669"/>
    <property type="project" value="InterPro"/>
</dbReference>
<dbReference type="GO" id="GO:0003887">
    <property type="term" value="F:DNA-directed DNA polymerase activity"/>
    <property type="evidence" value="ECO:0007669"/>
    <property type="project" value="InterPro"/>
</dbReference>
<keyword evidence="4" id="KW-1185">Reference proteome</keyword>
<dbReference type="PATRIC" id="fig|1415166.3.peg.7110"/>
<dbReference type="OrthoDB" id="7849865at2"/>
<name>W5TRX4_9NOCA</name>
<reference evidence="3 4" key="1">
    <citation type="journal article" date="2014" name="Appl. Environ. Microbiol.">
        <title>Insights into the Microbial Degradation of Rubber and Gutta-Percha by Analysis of the Complete Genome of Nocardia nova SH22a.</title>
        <authorList>
            <person name="Luo Q."/>
            <person name="Hiessl S."/>
            <person name="Poehlein A."/>
            <person name="Daniel R."/>
            <person name="Steinbuchel A."/>
        </authorList>
    </citation>
    <scope>NUCLEOTIDE SEQUENCE [LARGE SCALE GENOMIC DNA]</scope>
    <source>
        <strain evidence="3">SH22a</strain>
    </source>
</reference>
<organism evidence="3 4">
    <name type="scientific">Nocardia nova SH22a</name>
    <dbReference type="NCBI Taxonomy" id="1415166"/>
    <lineage>
        <taxon>Bacteria</taxon>
        <taxon>Bacillati</taxon>
        <taxon>Actinomycetota</taxon>
        <taxon>Actinomycetes</taxon>
        <taxon>Mycobacteriales</taxon>
        <taxon>Nocardiaceae</taxon>
        <taxon>Nocardia</taxon>
    </lineage>
</organism>
<dbReference type="Pfam" id="PF02767">
    <property type="entry name" value="DNA_pol3_beta_2"/>
    <property type="match status" value="1"/>
</dbReference>
<keyword evidence="1" id="KW-0238">DNA-binding</keyword>
<proteinExistence type="predicted"/>
<dbReference type="InterPro" id="IPR009061">
    <property type="entry name" value="DNA-bd_dom_put_sf"/>
</dbReference>
<dbReference type="HOGENOM" id="CLU_066011_0_0_11"/>
<dbReference type="InterPro" id="IPR046938">
    <property type="entry name" value="DNA_clamp_sf"/>
</dbReference>
<dbReference type="AlphaFoldDB" id="W5TRX4"/>
<dbReference type="InterPro" id="IPR022637">
    <property type="entry name" value="DNA_polIII_beta_cen"/>
</dbReference>
<dbReference type="SUPFAM" id="SSF55979">
    <property type="entry name" value="DNA clamp"/>
    <property type="match status" value="2"/>
</dbReference>
<sequence length="351" mass="37246">MPNSDLTTIGAFARASGLTASALRFYADSGLLIPALVDPDSGYRYYADDQLARAVAIRELREIGMPLDTIAQVLDADADTAALLVDDHVADIEQRAHRARERAAGIKVALGDRDARMLATVSGPVFATAVEQILAATGSDPGHPVLGGVRLEISAEALTLTATDRYRLSTRTLVPDLPGADWAATVDGADLRQAVPEIRRHHRIGLAAGPRSLLLRSGTTPVRTCRILSDPFPDHRLLLDSLATPRTRLVTPQEALIRALESQREHHVLLSVSPGGVTLSATPLPANVTGPDVTLAFDLTTLYPAVVTAIGPDAMIDIAGPDEPVVIRSADDGDLTTLAMPVAIPTREDSR</sequence>
<dbReference type="GO" id="GO:0003700">
    <property type="term" value="F:DNA-binding transcription factor activity"/>
    <property type="evidence" value="ECO:0007669"/>
    <property type="project" value="InterPro"/>
</dbReference>
<evidence type="ECO:0000313" key="4">
    <source>
        <dbReference type="Proteomes" id="UP000019150"/>
    </source>
</evidence>
<dbReference type="CDD" id="cd00140">
    <property type="entry name" value="beta_clamp"/>
    <property type="match status" value="1"/>
</dbReference>
<dbReference type="PANTHER" id="PTHR30204">
    <property type="entry name" value="REDOX-CYCLING DRUG-SENSING TRANSCRIPTIONAL ACTIVATOR SOXR"/>
    <property type="match status" value="1"/>
</dbReference>
<dbReference type="RefSeq" id="WP_025352982.1">
    <property type="nucleotide sequence ID" value="NZ_CP006850.1"/>
</dbReference>
<dbReference type="InterPro" id="IPR001001">
    <property type="entry name" value="DNA_polIII_beta"/>
</dbReference>
<dbReference type="PROSITE" id="PS50937">
    <property type="entry name" value="HTH_MERR_2"/>
    <property type="match status" value="1"/>
</dbReference>
<dbReference type="Pfam" id="PF13411">
    <property type="entry name" value="MerR_1"/>
    <property type="match status" value="1"/>
</dbReference>
<dbReference type="Gene3D" id="1.10.1660.10">
    <property type="match status" value="1"/>
</dbReference>
<dbReference type="EMBL" id="CP006850">
    <property type="protein sequence ID" value="AHH21688.1"/>
    <property type="molecule type" value="Genomic_DNA"/>
</dbReference>
<gene>
    <name evidence="3" type="ORF">NONO_c69230</name>
</gene>
<evidence type="ECO:0000313" key="3">
    <source>
        <dbReference type="EMBL" id="AHH21688.1"/>
    </source>
</evidence>
<dbReference type="Proteomes" id="UP000019150">
    <property type="component" value="Chromosome"/>
</dbReference>
<dbReference type="eggNOG" id="COG0592">
    <property type="taxonomic scope" value="Bacteria"/>
</dbReference>
<dbReference type="STRING" id="1415166.NONO_c69230"/>
<dbReference type="PANTHER" id="PTHR30204:SF97">
    <property type="entry name" value="MERR FAMILY REGULATORY PROTEIN"/>
    <property type="match status" value="1"/>
</dbReference>
<dbReference type="SMART" id="SM00480">
    <property type="entry name" value="POL3Bc"/>
    <property type="match status" value="1"/>
</dbReference>